<protein>
    <submittedName>
        <fullName evidence="1">Uncharacterized protein</fullName>
    </submittedName>
</protein>
<sequence>MNQPGGGGLVDYDWAALRCFAGSAAGLPAAVRDLLSAATGATAEEAYWRIDGVALVQGRLSESCTAVCAELVSGLPGATEHGRRQALDPQISGGYEEHVDSAVVGPVSYAACMREIVRGFPLYRERVETDLDASCVDLILMCGLADDGLRGEAVRVLERALDAASDGDVRELIANSLEDLRGEASGA</sequence>
<accession>A0ABP4FSR1</accession>
<gene>
    <name evidence="1" type="ORF">GCM10009654_64140</name>
</gene>
<keyword evidence="2" id="KW-1185">Reference proteome</keyword>
<dbReference type="Proteomes" id="UP001501371">
    <property type="component" value="Unassembled WGS sequence"/>
</dbReference>
<organism evidence="1 2">
    <name type="scientific">Streptomyces hebeiensis</name>
    <dbReference type="NCBI Taxonomy" id="229486"/>
    <lineage>
        <taxon>Bacteria</taxon>
        <taxon>Bacillati</taxon>
        <taxon>Actinomycetota</taxon>
        <taxon>Actinomycetes</taxon>
        <taxon>Kitasatosporales</taxon>
        <taxon>Streptomycetaceae</taxon>
        <taxon>Streptomyces</taxon>
    </lineage>
</organism>
<name>A0ABP4FSR1_9ACTN</name>
<reference evidence="2" key="1">
    <citation type="journal article" date="2019" name="Int. J. Syst. Evol. Microbiol.">
        <title>The Global Catalogue of Microorganisms (GCM) 10K type strain sequencing project: providing services to taxonomists for standard genome sequencing and annotation.</title>
        <authorList>
            <consortium name="The Broad Institute Genomics Platform"/>
            <consortium name="The Broad Institute Genome Sequencing Center for Infectious Disease"/>
            <person name="Wu L."/>
            <person name="Ma J."/>
        </authorList>
    </citation>
    <scope>NUCLEOTIDE SEQUENCE [LARGE SCALE GENOMIC DNA]</scope>
    <source>
        <strain evidence="2">JCM 12696</strain>
    </source>
</reference>
<evidence type="ECO:0000313" key="1">
    <source>
        <dbReference type="EMBL" id="GAA1198626.1"/>
    </source>
</evidence>
<proteinExistence type="predicted"/>
<evidence type="ECO:0000313" key="2">
    <source>
        <dbReference type="Proteomes" id="UP001501371"/>
    </source>
</evidence>
<dbReference type="EMBL" id="BAAAKV010000096">
    <property type="protein sequence ID" value="GAA1198626.1"/>
    <property type="molecule type" value="Genomic_DNA"/>
</dbReference>
<comment type="caution">
    <text evidence="1">The sequence shown here is derived from an EMBL/GenBank/DDBJ whole genome shotgun (WGS) entry which is preliminary data.</text>
</comment>